<name>A0AAD7C7R4_9AGAR</name>
<dbReference type="Proteomes" id="UP001221142">
    <property type="component" value="Unassembled WGS sequence"/>
</dbReference>
<keyword evidence="2" id="KW-1185">Reference proteome</keyword>
<organism evidence="1 2">
    <name type="scientific">Roridomyces roridus</name>
    <dbReference type="NCBI Taxonomy" id="1738132"/>
    <lineage>
        <taxon>Eukaryota</taxon>
        <taxon>Fungi</taxon>
        <taxon>Dikarya</taxon>
        <taxon>Basidiomycota</taxon>
        <taxon>Agaricomycotina</taxon>
        <taxon>Agaricomycetes</taxon>
        <taxon>Agaricomycetidae</taxon>
        <taxon>Agaricales</taxon>
        <taxon>Marasmiineae</taxon>
        <taxon>Mycenaceae</taxon>
        <taxon>Roridomyces</taxon>
    </lineage>
</organism>
<dbReference type="EMBL" id="JARKIF010000004">
    <property type="protein sequence ID" value="KAJ7641355.1"/>
    <property type="molecule type" value="Genomic_DNA"/>
</dbReference>
<evidence type="ECO:0000313" key="2">
    <source>
        <dbReference type="Proteomes" id="UP001221142"/>
    </source>
</evidence>
<comment type="caution">
    <text evidence="1">The sequence shown here is derived from an EMBL/GenBank/DDBJ whole genome shotgun (WGS) entry which is preliminary data.</text>
</comment>
<dbReference type="Gene3D" id="3.30.559.10">
    <property type="entry name" value="Chloramphenicol acetyltransferase-like domain"/>
    <property type="match status" value="2"/>
</dbReference>
<reference evidence="1" key="1">
    <citation type="submission" date="2023-03" db="EMBL/GenBank/DDBJ databases">
        <title>Massive genome expansion in bonnet fungi (Mycena s.s.) driven by repeated elements and novel gene families across ecological guilds.</title>
        <authorList>
            <consortium name="Lawrence Berkeley National Laboratory"/>
            <person name="Harder C.B."/>
            <person name="Miyauchi S."/>
            <person name="Viragh M."/>
            <person name="Kuo A."/>
            <person name="Thoen E."/>
            <person name="Andreopoulos B."/>
            <person name="Lu D."/>
            <person name="Skrede I."/>
            <person name="Drula E."/>
            <person name="Henrissat B."/>
            <person name="Morin E."/>
            <person name="Kohler A."/>
            <person name="Barry K."/>
            <person name="LaButti K."/>
            <person name="Morin E."/>
            <person name="Salamov A."/>
            <person name="Lipzen A."/>
            <person name="Mereny Z."/>
            <person name="Hegedus B."/>
            <person name="Baldrian P."/>
            <person name="Stursova M."/>
            <person name="Weitz H."/>
            <person name="Taylor A."/>
            <person name="Grigoriev I.V."/>
            <person name="Nagy L.G."/>
            <person name="Martin F."/>
            <person name="Kauserud H."/>
        </authorList>
    </citation>
    <scope>NUCLEOTIDE SEQUENCE</scope>
    <source>
        <strain evidence="1">9284</strain>
    </source>
</reference>
<dbReference type="SUPFAM" id="SSF52777">
    <property type="entry name" value="CoA-dependent acyltransferases"/>
    <property type="match status" value="1"/>
</dbReference>
<sequence length="440" mass="48735">MTDWEFLQLTPFDKGCDKVVFTNSWLVQGSIDTRKLSAALDIVTDRWRLLAGRLEQGAKPNTWRVRYPKGDIPKDHRRYALTTATSDASVSDYVTLPLPIVSPHPPISLTMAPSTPKSARGYATSQHPIISIHITTLSDNHSFVGFTIPHGVFDATGMAFVHQVVDAEFSGREWTPPMYPNALSEALEAHAVQPSSMSFYYKVTTFSKFVGRCLYDTFWHGITARLVVVPEAVHLGLVKQVRDSLDIPVTSSDILAAWLFKTLCSRGPANRSLRLLTYSSFRPFFPNMATYPHNAFMRVWYPQTTAGELAQRSLSELALIVYQTRQALGQKDALAAHDDIASGSLLDIMAQGGDCKGAGGTFWVNNCSAQRSPELTWPGVDTVNWASRYLTTDTGIEMSDALTIMGRLNGDLMIHITVSNEKLAVLQGEIERLVSEGFEK</sequence>
<gene>
    <name evidence="1" type="ORF">FB45DRAFT_355644</name>
</gene>
<accession>A0AAD7C7R4</accession>
<evidence type="ECO:0000313" key="1">
    <source>
        <dbReference type="EMBL" id="KAJ7641355.1"/>
    </source>
</evidence>
<protein>
    <submittedName>
        <fullName evidence="1">Uncharacterized protein</fullName>
    </submittedName>
</protein>
<dbReference type="AlphaFoldDB" id="A0AAD7C7R4"/>
<proteinExistence type="predicted"/>
<dbReference type="InterPro" id="IPR023213">
    <property type="entry name" value="CAT-like_dom_sf"/>
</dbReference>